<protein>
    <recommendedName>
        <fullName evidence="8">Ribosome maturation protein SDO1/SBDS N-terminal domain-containing protein</fullName>
    </recommendedName>
</protein>
<evidence type="ECO:0000256" key="2">
    <source>
        <dbReference type="ARBA" id="ARBA00007433"/>
    </source>
</evidence>
<comment type="similarity">
    <text evidence="2">Belongs to the SDO1/SBDS family.</text>
</comment>
<proteinExistence type="inferred from homology"/>
<dbReference type="InterPro" id="IPR036786">
    <property type="entry name" value="Ribosome_mat_SBDS_N_sf"/>
</dbReference>
<dbReference type="InterPro" id="IPR019783">
    <property type="entry name" value="SDO1/SBDS_N"/>
</dbReference>
<evidence type="ECO:0000256" key="3">
    <source>
        <dbReference type="ARBA" id="ARBA00022490"/>
    </source>
</evidence>
<dbReference type="InterPro" id="IPR018023">
    <property type="entry name" value="Ribosome_mat_SBDS_CS"/>
</dbReference>
<dbReference type="Gene3D" id="1.10.10.900">
    <property type="entry name" value="SBDS protein C-terminal domain, subdomain 1"/>
    <property type="match status" value="1"/>
</dbReference>
<feature type="compositionally biased region" description="Low complexity" evidence="6">
    <location>
        <begin position="587"/>
        <end position="628"/>
    </location>
</feature>
<dbReference type="Ensembl" id="ENSPTET00000004180.1">
    <property type="protein sequence ID" value="ENSPTEP00000002683.1"/>
    <property type="gene ID" value="ENSPTEG00000003179.1"/>
</dbReference>
<feature type="compositionally biased region" description="Basic and acidic residues" evidence="6">
    <location>
        <begin position="304"/>
        <end position="319"/>
    </location>
</feature>
<feature type="transmembrane region" description="Helical" evidence="7">
    <location>
        <begin position="189"/>
        <end position="208"/>
    </location>
</feature>
<keyword evidence="7" id="KW-0472">Membrane</keyword>
<accession>A0A8C9GG80</accession>
<comment type="subunit">
    <text evidence="5">Associates with the 60S ribosomal subunit.</text>
</comment>
<dbReference type="Pfam" id="PF01172">
    <property type="entry name" value="SBDS_N"/>
    <property type="match status" value="1"/>
</dbReference>
<dbReference type="PROSITE" id="PS01267">
    <property type="entry name" value="UPF0023"/>
    <property type="match status" value="1"/>
</dbReference>
<dbReference type="GO" id="GO:0005737">
    <property type="term" value="C:cytoplasm"/>
    <property type="evidence" value="ECO:0007669"/>
    <property type="project" value="UniProtKB-SubCell"/>
</dbReference>
<feature type="region of interest" description="Disordered" evidence="6">
    <location>
        <begin position="537"/>
        <end position="628"/>
    </location>
</feature>
<evidence type="ECO:0000313" key="9">
    <source>
        <dbReference type="Ensembl" id="ENSPTEP00000002683.1"/>
    </source>
</evidence>
<evidence type="ECO:0000256" key="7">
    <source>
        <dbReference type="SAM" id="Phobius"/>
    </source>
</evidence>
<keyword evidence="4" id="KW-0690">Ribosome biogenesis</keyword>
<dbReference type="SUPFAM" id="SSF109728">
    <property type="entry name" value="Hypothetical protein AF0491, middle domain"/>
    <property type="match status" value="1"/>
</dbReference>
<dbReference type="PANTHER" id="PTHR10927:SF1">
    <property type="entry name" value="RIBOSOME MATURATION PROTEIN SBDS"/>
    <property type="match status" value="1"/>
</dbReference>
<dbReference type="SUPFAM" id="SSF89895">
    <property type="entry name" value="FYSH domain"/>
    <property type="match status" value="1"/>
</dbReference>
<dbReference type="PANTHER" id="PTHR10927">
    <property type="entry name" value="RIBOSOME MATURATION PROTEIN SBDS"/>
    <property type="match status" value="1"/>
</dbReference>
<feature type="compositionally biased region" description="Low complexity" evidence="6">
    <location>
        <begin position="553"/>
        <end position="566"/>
    </location>
</feature>
<dbReference type="AlphaFoldDB" id="A0A8C9GG80"/>
<evidence type="ECO:0000256" key="5">
    <source>
        <dbReference type="ARBA" id="ARBA00049708"/>
    </source>
</evidence>
<keyword evidence="10" id="KW-1185">Reference proteome</keyword>
<keyword evidence="7" id="KW-0812">Transmembrane</keyword>
<keyword evidence="7" id="KW-1133">Transmembrane helix</keyword>
<sequence>MGALFQPINQVKFTNVAVVKYKYKGKKFEIACYKNKIIDWKNGVELNIDDVLQSHLIFTNISKGEIAKKSELTSCFNSNDNYEICKTILEKGTLQISNKERTVMKDKVYKDVIEILHEMSVNPQTGYPLSTNMIESYIKMSLRFFFFFFFKIYTYIHVRVFILIILFFFLISLCWTSIFVHITCICMKYITYVLSFFLGIVKNIGYSINLDDSAKKQALKLFDVLSKEYKDVIQRAFMRIQIICDDSIKNEVINFLNNNNVIIEEEKITDLTKREDNENNAYINTNHSSSNINDVCEYTSNTPNDKKMNCISENNKEEGNINDNKNNTSDSDKNKTVDNSKNDKKISNNTLIENKIDCIHNVVGNNVERVGEVKREFNEINYIRHINNNDNININSNNNTNHKLNSEIFDNKRSNINEECGLLENNYSNNDEEEKNKIISLGSHKKNNETNETTTNECITNEHNMILNTNFKKKKQDNKEKMLKTYKIVFLCYPYVYRYINDFTQKYKKTCSCKILSNNVKIVSSNKKKINETKQVSIEGEDTEKKKEKTNNKSKNIVNTNLVNNNAHSLSSCGEEASTKKKKSNKNAKNSNKNLKNDNNSISNGISNSNNKKNKKNSNNNSNTNTGEIHINNNYVNSNINNDIQQIPSSNTLKNNLTNEHNVKINSTDVIMCTSCAIKIEKSNYKIHCRSDFHVYNVKRKYKKLPPITLEEYVEIDFDTSHFHVDM</sequence>
<organism evidence="9 10">
    <name type="scientific">Piliocolobus tephrosceles</name>
    <name type="common">Ugandan red Colobus</name>
    <dbReference type="NCBI Taxonomy" id="591936"/>
    <lineage>
        <taxon>Eukaryota</taxon>
        <taxon>Metazoa</taxon>
        <taxon>Chordata</taxon>
        <taxon>Craniata</taxon>
        <taxon>Vertebrata</taxon>
        <taxon>Euteleostomi</taxon>
        <taxon>Mammalia</taxon>
        <taxon>Eutheria</taxon>
        <taxon>Euarchontoglires</taxon>
        <taxon>Primates</taxon>
        <taxon>Haplorrhini</taxon>
        <taxon>Catarrhini</taxon>
        <taxon>Cercopithecidae</taxon>
        <taxon>Colobinae</taxon>
        <taxon>Piliocolobus</taxon>
    </lineage>
</organism>
<evidence type="ECO:0000256" key="1">
    <source>
        <dbReference type="ARBA" id="ARBA00004496"/>
    </source>
</evidence>
<feature type="compositionally biased region" description="Basic and acidic residues" evidence="6">
    <location>
        <begin position="330"/>
        <end position="344"/>
    </location>
</feature>
<reference evidence="9" key="1">
    <citation type="submission" date="2025-08" db="UniProtKB">
        <authorList>
            <consortium name="Ensembl"/>
        </authorList>
    </citation>
    <scope>IDENTIFICATION</scope>
</reference>
<evidence type="ECO:0000313" key="10">
    <source>
        <dbReference type="Proteomes" id="UP000694416"/>
    </source>
</evidence>
<feature type="domain" description="Ribosome maturation protein SDO1/SBDS N-terminal" evidence="8">
    <location>
        <begin position="15"/>
        <end position="101"/>
    </location>
</feature>
<feature type="region of interest" description="Disordered" evidence="6">
    <location>
        <begin position="303"/>
        <end position="344"/>
    </location>
</feature>
<keyword evidence="3" id="KW-0963">Cytoplasm</keyword>
<reference evidence="9" key="2">
    <citation type="submission" date="2025-09" db="UniProtKB">
        <authorList>
            <consortium name="Ensembl"/>
        </authorList>
    </citation>
    <scope>IDENTIFICATION</scope>
</reference>
<evidence type="ECO:0000256" key="6">
    <source>
        <dbReference type="SAM" id="MobiDB-lite"/>
    </source>
</evidence>
<evidence type="ECO:0000256" key="4">
    <source>
        <dbReference type="ARBA" id="ARBA00022517"/>
    </source>
</evidence>
<dbReference type="Gene3D" id="3.30.1250.10">
    <property type="entry name" value="Ribosome maturation protein SBDS, N-terminal domain"/>
    <property type="match status" value="1"/>
</dbReference>
<comment type="subcellular location">
    <subcellularLocation>
        <location evidence="1">Cytoplasm</location>
    </subcellularLocation>
</comment>
<evidence type="ECO:0000259" key="8">
    <source>
        <dbReference type="Pfam" id="PF01172"/>
    </source>
</evidence>
<dbReference type="InterPro" id="IPR039100">
    <property type="entry name" value="Sdo1/SBDS-like"/>
</dbReference>
<name>A0A8C9GG80_9PRIM</name>
<dbReference type="Proteomes" id="UP000694416">
    <property type="component" value="Unplaced"/>
</dbReference>
<dbReference type="GO" id="GO:0042254">
    <property type="term" value="P:ribosome biogenesis"/>
    <property type="evidence" value="ECO:0007669"/>
    <property type="project" value="UniProtKB-KW"/>
</dbReference>
<dbReference type="InterPro" id="IPR037188">
    <property type="entry name" value="Sdo1/SBDS_central_sf"/>
</dbReference>